<proteinExistence type="predicted"/>
<evidence type="ECO:0000313" key="5">
    <source>
        <dbReference type="WBParaSite" id="maker-uti_cns_0004291-snap-gene-0.3-mRNA-1"/>
    </source>
</evidence>
<accession>A0A1I8H328</accession>
<name>A0A1I8H328_9PLAT</name>
<protein>
    <submittedName>
        <fullName evidence="5">NR LBD domain-containing protein</fullName>
    </submittedName>
</protein>
<keyword evidence="2" id="KW-0804">Transcription</keyword>
<dbReference type="SUPFAM" id="SSF48508">
    <property type="entry name" value="Nuclear receptor ligand-binding domain"/>
    <property type="match status" value="1"/>
</dbReference>
<dbReference type="Gene3D" id="1.10.565.10">
    <property type="entry name" value="Retinoid X Receptor"/>
    <property type="match status" value="1"/>
</dbReference>
<keyword evidence="4" id="KW-1185">Reference proteome</keyword>
<keyword evidence="1" id="KW-0805">Transcription regulation</keyword>
<evidence type="ECO:0000256" key="1">
    <source>
        <dbReference type="ARBA" id="ARBA00023015"/>
    </source>
</evidence>
<reference evidence="5" key="1">
    <citation type="submission" date="2016-11" db="UniProtKB">
        <authorList>
            <consortium name="WormBaseParasite"/>
        </authorList>
    </citation>
    <scope>IDENTIFICATION</scope>
</reference>
<evidence type="ECO:0000313" key="4">
    <source>
        <dbReference type="Proteomes" id="UP000095280"/>
    </source>
</evidence>
<dbReference type="InterPro" id="IPR035500">
    <property type="entry name" value="NHR-like_dom_sf"/>
</dbReference>
<dbReference type="Proteomes" id="UP000095280">
    <property type="component" value="Unplaced"/>
</dbReference>
<evidence type="ECO:0000256" key="3">
    <source>
        <dbReference type="ARBA" id="ARBA00023170"/>
    </source>
</evidence>
<organism evidence="4 5">
    <name type="scientific">Macrostomum lignano</name>
    <dbReference type="NCBI Taxonomy" id="282301"/>
    <lineage>
        <taxon>Eukaryota</taxon>
        <taxon>Metazoa</taxon>
        <taxon>Spiralia</taxon>
        <taxon>Lophotrochozoa</taxon>
        <taxon>Platyhelminthes</taxon>
        <taxon>Rhabditophora</taxon>
        <taxon>Macrostomorpha</taxon>
        <taxon>Macrostomida</taxon>
        <taxon>Macrostomidae</taxon>
        <taxon>Macrostomum</taxon>
    </lineage>
</organism>
<evidence type="ECO:0000256" key="2">
    <source>
        <dbReference type="ARBA" id="ARBA00023163"/>
    </source>
</evidence>
<dbReference type="WBParaSite" id="maker-uti_cns_0004291-snap-gene-0.3-mRNA-1">
    <property type="protein sequence ID" value="maker-uti_cns_0004291-snap-gene-0.3-mRNA-1"/>
    <property type="gene ID" value="maker-uti_cns_0004291-snap-gene-0.3"/>
</dbReference>
<dbReference type="AlphaFoldDB" id="A0A1I8H328"/>
<sequence length="114" mass="12643">MERLRDLRLNATEFGLLRAVALFHSDAVADSPADRQLTLQIDAEQLRAVKSLEELLTGRFAVSLLLLASMRSLPRKRLEQAALPQPQGRQRSLETILRAGLHVHVGAPLENLTA</sequence>
<keyword evidence="3" id="KW-0675">Receptor</keyword>